<proteinExistence type="predicted"/>
<dbReference type="HOGENOM" id="CLU_2531241_0_0_1"/>
<dbReference type="EnsemblPlants" id="OMERI01G03900.1">
    <property type="protein sequence ID" value="OMERI01G03900.1"/>
    <property type="gene ID" value="OMERI01G03900"/>
</dbReference>
<keyword evidence="2" id="KW-1185">Reference proteome</keyword>
<evidence type="ECO:0000313" key="2">
    <source>
        <dbReference type="Proteomes" id="UP000008021"/>
    </source>
</evidence>
<reference evidence="1" key="2">
    <citation type="submission" date="2018-05" db="EMBL/GenBank/DDBJ databases">
        <title>OmerRS3 (Oryza meridionalis Reference Sequence Version 3).</title>
        <authorList>
            <person name="Zhang J."/>
            <person name="Kudrna D."/>
            <person name="Lee S."/>
            <person name="Talag J."/>
            <person name="Welchert J."/>
            <person name="Wing R.A."/>
        </authorList>
    </citation>
    <scope>NUCLEOTIDE SEQUENCE [LARGE SCALE GENOMIC DNA]</scope>
    <source>
        <strain evidence="1">cv. OR44</strain>
    </source>
</reference>
<reference evidence="1" key="1">
    <citation type="submission" date="2015-04" db="UniProtKB">
        <authorList>
            <consortium name="EnsemblPlants"/>
        </authorList>
    </citation>
    <scope>IDENTIFICATION</scope>
</reference>
<organism evidence="1">
    <name type="scientific">Oryza meridionalis</name>
    <dbReference type="NCBI Taxonomy" id="40149"/>
    <lineage>
        <taxon>Eukaryota</taxon>
        <taxon>Viridiplantae</taxon>
        <taxon>Streptophyta</taxon>
        <taxon>Embryophyta</taxon>
        <taxon>Tracheophyta</taxon>
        <taxon>Spermatophyta</taxon>
        <taxon>Magnoliopsida</taxon>
        <taxon>Liliopsida</taxon>
        <taxon>Poales</taxon>
        <taxon>Poaceae</taxon>
        <taxon>BOP clade</taxon>
        <taxon>Oryzoideae</taxon>
        <taxon>Oryzeae</taxon>
        <taxon>Oryzinae</taxon>
        <taxon>Oryza</taxon>
    </lineage>
</organism>
<dbReference type="AlphaFoldDB" id="A0A0E0BXH5"/>
<dbReference type="Gramene" id="OMERI01G03900.1">
    <property type="protein sequence ID" value="OMERI01G03900.1"/>
    <property type="gene ID" value="OMERI01G03900"/>
</dbReference>
<protein>
    <submittedName>
        <fullName evidence="1">Uncharacterized protein</fullName>
    </submittedName>
</protein>
<name>A0A0E0BXH5_9ORYZ</name>
<evidence type="ECO:0000313" key="1">
    <source>
        <dbReference type="EnsemblPlants" id="OMERI01G03900.1"/>
    </source>
</evidence>
<sequence>MAFLARALAGAGDGPTGWMRRWTKGLKPAILVASSGHGQHLPARQGQGATRRRHTLELIVHALSGAPTPLAARLRRRENVTRQS</sequence>
<dbReference type="Proteomes" id="UP000008021">
    <property type="component" value="Chromosome 1"/>
</dbReference>
<accession>A0A0E0BXH5</accession>